<dbReference type="Proteomes" id="UP000061665">
    <property type="component" value="Unassembled WGS sequence"/>
</dbReference>
<sequence length="63" mass="6821">MKMAFERGVVVELTRPVFVDGEMMEAGDLVEMPASEARAMKARKQARDPQERAGKGAAKGRGA</sequence>
<evidence type="ECO:0000256" key="1">
    <source>
        <dbReference type="SAM" id="MobiDB-lite"/>
    </source>
</evidence>
<organism evidence="2 3">
    <name type="scientific">Burkholderia ubonensis</name>
    <dbReference type="NCBI Taxonomy" id="101571"/>
    <lineage>
        <taxon>Bacteria</taxon>
        <taxon>Pseudomonadati</taxon>
        <taxon>Pseudomonadota</taxon>
        <taxon>Betaproteobacteria</taxon>
        <taxon>Burkholderiales</taxon>
        <taxon>Burkholderiaceae</taxon>
        <taxon>Burkholderia</taxon>
        <taxon>Burkholderia cepacia complex</taxon>
    </lineage>
</organism>
<proteinExistence type="predicted"/>
<protein>
    <submittedName>
        <fullName evidence="2">Uncharacterized protein</fullName>
    </submittedName>
</protein>
<dbReference type="AlphaFoldDB" id="A0AB73FUN6"/>
<reference evidence="2 3" key="1">
    <citation type="submission" date="2015-11" db="EMBL/GenBank/DDBJ databases">
        <title>Expanding the genomic diversity of Burkholderia species for the development of highly accurate diagnostics.</title>
        <authorList>
            <person name="Sahl J."/>
            <person name="Keim P."/>
            <person name="Wagner D."/>
        </authorList>
    </citation>
    <scope>NUCLEOTIDE SEQUENCE [LARGE SCALE GENOMIC DNA]</scope>
    <source>
        <strain evidence="2 3">MSMB2058</strain>
    </source>
</reference>
<accession>A0AB73FUN6</accession>
<evidence type="ECO:0000313" key="3">
    <source>
        <dbReference type="Proteomes" id="UP000061665"/>
    </source>
</evidence>
<dbReference type="EMBL" id="LOZE01000121">
    <property type="protein sequence ID" value="KVM23318.1"/>
    <property type="molecule type" value="Genomic_DNA"/>
</dbReference>
<evidence type="ECO:0000313" key="2">
    <source>
        <dbReference type="EMBL" id="KVM23318.1"/>
    </source>
</evidence>
<name>A0AB73FUN6_9BURK</name>
<comment type="caution">
    <text evidence="2">The sequence shown here is derived from an EMBL/GenBank/DDBJ whole genome shotgun (WGS) entry which is preliminary data.</text>
</comment>
<feature type="region of interest" description="Disordered" evidence="1">
    <location>
        <begin position="36"/>
        <end position="63"/>
    </location>
</feature>
<gene>
    <name evidence="2" type="ORF">WJ53_17720</name>
</gene>
<feature type="compositionally biased region" description="Basic and acidic residues" evidence="1">
    <location>
        <begin position="45"/>
        <end position="54"/>
    </location>
</feature>